<comment type="caution">
    <text evidence="2">The sequence shown here is derived from an EMBL/GenBank/DDBJ whole genome shotgun (WGS) entry which is preliminary data.</text>
</comment>
<dbReference type="Proteomes" id="UP000242450">
    <property type="component" value="Chromosome 8"/>
</dbReference>
<gene>
    <name evidence="2" type="ORF">Celaphus_00014947</name>
</gene>
<keyword evidence="3" id="KW-1185">Reference proteome</keyword>
<accession>A0A212D435</accession>
<name>A0A212D435_CEREH</name>
<evidence type="ECO:0000313" key="3">
    <source>
        <dbReference type="Proteomes" id="UP000242450"/>
    </source>
</evidence>
<feature type="region of interest" description="Disordered" evidence="1">
    <location>
        <begin position="33"/>
        <end position="123"/>
    </location>
</feature>
<sequence>TSPSCWPAPCCSRYSRSGLPAAGLRPAARATLAAALRSQARGAAEGPANSTRRGRDRAPGCGRRSEEGRQDSRERRRQSQGRPVATAPGPARGHQVPGGVGPPPARAPQRAQIQRRQQEGFVQGLLRPQAGQDRLYERPGMLVRRPLAADWGLAAFC</sequence>
<dbReference type="OrthoDB" id="10640019at2759"/>
<feature type="compositionally biased region" description="Low complexity" evidence="1">
    <location>
        <begin position="33"/>
        <end position="44"/>
    </location>
</feature>
<protein>
    <submittedName>
        <fullName evidence="2">Uncharacterized protein</fullName>
    </submittedName>
</protein>
<evidence type="ECO:0000256" key="1">
    <source>
        <dbReference type="SAM" id="MobiDB-lite"/>
    </source>
</evidence>
<dbReference type="AlphaFoldDB" id="A0A212D435"/>
<evidence type="ECO:0000313" key="2">
    <source>
        <dbReference type="EMBL" id="OWK12946.1"/>
    </source>
</evidence>
<feature type="non-terminal residue" evidence="2">
    <location>
        <position position="1"/>
    </location>
</feature>
<dbReference type="EMBL" id="MKHE01000008">
    <property type="protein sequence ID" value="OWK12946.1"/>
    <property type="molecule type" value="Genomic_DNA"/>
</dbReference>
<reference evidence="2 3" key="1">
    <citation type="journal article" date="2018" name="Mol. Genet. Genomics">
        <title>The red deer Cervus elaphus genome CerEla1.0: sequencing, annotating, genes, and chromosomes.</title>
        <authorList>
            <person name="Bana N.A."/>
            <person name="Nyiri A."/>
            <person name="Nagy J."/>
            <person name="Frank K."/>
            <person name="Nagy T."/>
            <person name="Steger V."/>
            <person name="Schiller M."/>
            <person name="Lakatos P."/>
            <person name="Sugar L."/>
            <person name="Horn P."/>
            <person name="Barta E."/>
            <person name="Orosz L."/>
        </authorList>
    </citation>
    <scope>NUCLEOTIDE SEQUENCE [LARGE SCALE GENOMIC DNA]</scope>
    <source>
        <strain evidence="2">Hungarian</strain>
    </source>
</reference>
<organism evidence="2 3">
    <name type="scientific">Cervus elaphus hippelaphus</name>
    <name type="common">European red deer</name>
    <dbReference type="NCBI Taxonomy" id="46360"/>
    <lineage>
        <taxon>Eukaryota</taxon>
        <taxon>Metazoa</taxon>
        <taxon>Chordata</taxon>
        <taxon>Craniata</taxon>
        <taxon>Vertebrata</taxon>
        <taxon>Euteleostomi</taxon>
        <taxon>Mammalia</taxon>
        <taxon>Eutheria</taxon>
        <taxon>Laurasiatheria</taxon>
        <taxon>Artiodactyla</taxon>
        <taxon>Ruminantia</taxon>
        <taxon>Pecora</taxon>
        <taxon>Cervidae</taxon>
        <taxon>Cervinae</taxon>
        <taxon>Cervus</taxon>
    </lineage>
</organism>
<feature type="compositionally biased region" description="Basic and acidic residues" evidence="1">
    <location>
        <begin position="63"/>
        <end position="74"/>
    </location>
</feature>
<proteinExistence type="predicted"/>